<protein>
    <submittedName>
        <fullName evidence="5">ABC transporter ATP-binding protein</fullName>
    </submittedName>
</protein>
<comment type="caution">
    <text evidence="5">The sequence shown here is derived from an EMBL/GenBank/DDBJ whole genome shotgun (WGS) entry which is preliminary data.</text>
</comment>
<proteinExistence type="predicted"/>
<gene>
    <name evidence="5" type="ORF">ENJ89_05805</name>
</gene>
<dbReference type="EMBL" id="DROD01000400">
    <property type="protein sequence ID" value="HHJ52690.1"/>
    <property type="molecule type" value="Genomic_DNA"/>
</dbReference>
<dbReference type="InterPro" id="IPR015854">
    <property type="entry name" value="ABC_transpr_LolD-like"/>
</dbReference>
<keyword evidence="1" id="KW-0813">Transport</keyword>
<dbReference type="InterPro" id="IPR027417">
    <property type="entry name" value="P-loop_NTPase"/>
</dbReference>
<accession>A0A7V5PPV3</accession>
<feature type="non-terminal residue" evidence="5">
    <location>
        <position position="1"/>
    </location>
</feature>
<dbReference type="CDD" id="cd03255">
    <property type="entry name" value="ABC_MJ0796_LolCDE_FtsE"/>
    <property type="match status" value="1"/>
</dbReference>
<dbReference type="GO" id="GO:0005886">
    <property type="term" value="C:plasma membrane"/>
    <property type="evidence" value="ECO:0007669"/>
    <property type="project" value="TreeGrafter"/>
</dbReference>
<dbReference type="GO" id="GO:0022857">
    <property type="term" value="F:transmembrane transporter activity"/>
    <property type="evidence" value="ECO:0007669"/>
    <property type="project" value="TreeGrafter"/>
</dbReference>
<sequence length="184" mass="21022">KSTLLHVMGGLDLPTSGEVWIEGRNLNSLQNDHLAKFRNKHIGFVFQFHHLLPEFTAYENVLIPTFMYQPLTKEKEDYAKYILKEVGLEHRLHHRPNQLSGGEQQRVAVARALVNQPALLLADEPTGNLDSKNSELLYELLLNLNRKMGQTLVIVTHSTDMNDQADRVIHLFDGMVAKEEKRTS</sequence>
<evidence type="ECO:0000313" key="5">
    <source>
        <dbReference type="EMBL" id="HHJ52690.1"/>
    </source>
</evidence>
<dbReference type="Pfam" id="PF00005">
    <property type="entry name" value="ABC_tran"/>
    <property type="match status" value="1"/>
</dbReference>
<dbReference type="InterPro" id="IPR017871">
    <property type="entry name" value="ABC_transporter-like_CS"/>
</dbReference>
<name>A0A7V5PPV3_CALAY</name>
<evidence type="ECO:0000259" key="4">
    <source>
        <dbReference type="PROSITE" id="PS50893"/>
    </source>
</evidence>
<dbReference type="PANTHER" id="PTHR24220">
    <property type="entry name" value="IMPORT ATP-BINDING PROTEIN"/>
    <property type="match status" value="1"/>
</dbReference>
<dbReference type="SUPFAM" id="SSF52540">
    <property type="entry name" value="P-loop containing nucleoside triphosphate hydrolases"/>
    <property type="match status" value="1"/>
</dbReference>
<keyword evidence="2" id="KW-0547">Nucleotide-binding</keyword>
<dbReference type="Proteomes" id="UP000886124">
    <property type="component" value="Unassembled WGS sequence"/>
</dbReference>
<feature type="domain" description="ABC transporter" evidence="4">
    <location>
        <begin position="1"/>
        <end position="184"/>
    </location>
</feature>
<dbReference type="PROSITE" id="PS00211">
    <property type="entry name" value="ABC_TRANSPORTER_1"/>
    <property type="match status" value="1"/>
</dbReference>
<keyword evidence="3 5" id="KW-0067">ATP-binding</keyword>
<dbReference type="Gene3D" id="3.40.50.300">
    <property type="entry name" value="P-loop containing nucleotide triphosphate hydrolases"/>
    <property type="match status" value="1"/>
</dbReference>
<dbReference type="PANTHER" id="PTHR24220:SF86">
    <property type="entry name" value="ABC TRANSPORTER ABCH.1"/>
    <property type="match status" value="1"/>
</dbReference>
<evidence type="ECO:0000256" key="2">
    <source>
        <dbReference type="ARBA" id="ARBA00022741"/>
    </source>
</evidence>
<dbReference type="InterPro" id="IPR003439">
    <property type="entry name" value="ABC_transporter-like_ATP-bd"/>
</dbReference>
<dbReference type="GO" id="GO:0005524">
    <property type="term" value="F:ATP binding"/>
    <property type="evidence" value="ECO:0007669"/>
    <property type="project" value="UniProtKB-KW"/>
</dbReference>
<dbReference type="GO" id="GO:0016887">
    <property type="term" value="F:ATP hydrolysis activity"/>
    <property type="evidence" value="ECO:0007669"/>
    <property type="project" value="InterPro"/>
</dbReference>
<dbReference type="AlphaFoldDB" id="A0A7V5PPV3"/>
<evidence type="ECO:0000256" key="3">
    <source>
        <dbReference type="ARBA" id="ARBA00022840"/>
    </source>
</evidence>
<reference evidence="5" key="1">
    <citation type="journal article" date="2020" name="mSystems">
        <title>Genome- and Community-Level Interaction Insights into Carbon Utilization and Element Cycling Functions of Hydrothermarchaeota in Hydrothermal Sediment.</title>
        <authorList>
            <person name="Zhou Z."/>
            <person name="Liu Y."/>
            <person name="Xu W."/>
            <person name="Pan J."/>
            <person name="Luo Z.H."/>
            <person name="Li M."/>
        </authorList>
    </citation>
    <scope>NUCLEOTIDE SEQUENCE [LARGE SCALE GENOMIC DNA]</scope>
    <source>
        <strain evidence="5">HyVt-527</strain>
    </source>
</reference>
<organism evidence="5">
    <name type="scientific">Caldithrix abyssi</name>
    <dbReference type="NCBI Taxonomy" id="187145"/>
    <lineage>
        <taxon>Bacteria</taxon>
        <taxon>Pseudomonadati</taxon>
        <taxon>Calditrichota</taxon>
        <taxon>Calditrichia</taxon>
        <taxon>Calditrichales</taxon>
        <taxon>Calditrichaceae</taxon>
        <taxon>Caldithrix</taxon>
    </lineage>
</organism>
<evidence type="ECO:0000256" key="1">
    <source>
        <dbReference type="ARBA" id="ARBA00022448"/>
    </source>
</evidence>
<dbReference type="InterPro" id="IPR017911">
    <property type="entry name" value="MacB-like_ATP-bd"/>
</dbReference>
<dbReference type="PROSITE" id="PS50893">
    <property type="entry name" value="ABC_TRANSPORTER_2"/>
    <property type="match status" value="1"/>
</dbReference>